<accession>A0A7W4ZCB3</accession>
<sequence length="165" mass="18882">MAELNLRLRQDPVCGQVVTEDSHPWSHLHIRYAFCSEHCQERFKKWPHLYVGDPTHGLSEKQRGKVVRKSHRIKLVEPVDRQRLPEVREAIESLMGIESVEISGDEIAVAYDLMQVSLRDIEAVIAGETGDLSDGMADRILRAMIHYSEECELDNLAHLASHYRA</sequence>
<dbReference type="Proteomes" id="UP000535937">
    <property type="component" value="Unassembled WGS sequence"/>
</dbReference>
<keyword evidence="2" id="KW-1185">Reference proteome</keyword>
<gene>
    <name evidence="1" type="ORF">FHS09_004112</name>
</gene>
<proteinExistence type="predicted"/>
<reference evidence="1 2" key="1">
    <citation type="submission" date="2020-08" db="EMBL/GenBank/DDBJ databases">
        <title>Genomic Encyclopedia of Type Strains, Phase III (KMG-III): the genomes of soil and plant-associated and newly described type strains.</title>
        <authorList>
            <person name="Whitman W."/>
        </authorList>
    </citation>
    <scope>NUCLEOTIDE SEQUENCE [LARGE SCALE GENOMIC DNA]</scope>
    <source>
        <strain evidence="1 2">CECT 8799</strain>
    </source>
</reference>
<evidence type="ECO:0000313" key="1">
    <source>
        <dbReference type="EMBL" id="MBB3063254.1"/>
    </source>
</evidence>
<comment type="caution">
    <text evidence="1">The sequence shown here is derived from an EMBL/GenBank/DDBJ whole genome shotgun (WGS) entry which is preliminary data.</text>
</comment>
<name>A0A7W4ZCB3_9GAMM</name>
<protein>
    <submittedName>
        <fullName evidence="1">YHS domain-containing protein/copper chaperone CopZ</fullName>
    </submittedName>
</protein>
<dbReference type="AlphaFoldDB" id="A0A7W4ZCB3"/>
<dbReference type="RefSeq" id="WP_183463267.1">
    <property type="nucleotide sequence ID" value="NZ_JACHWZ010000027.1"/>
</dbReference>
<organism evidence="1 2">
    <name type="scientific">Microbulbifer rhizosphaerae</name>
    <dbReference type="NCBI Taxonomy" id="1562603"/>
    <lineage>
        <taxon>Bacteria</taxon>
        <taxon>Pseudomonadati</taxon>
        <taxon>Pseudomonadota</taxon>
        <taxon>Gammaproteobacteria</taxon>
        <taxon>Cellvibrionales</taxon>
        <taxon>Microbulbiferaceae</taxon>
        <taxon>Microbulbifer</taxon>
    </lineage>
</organism>
<dbReference type="EMBL" id="JACHWZ010000027">
    <property type="protein sequence ID" value="MBB3063254.1"/>
    <property type="molecule type" value="Genomic_DNA"/>
</dbReference>
<evidence type="ECO:0000313" key="2">
    <source>
        <dbReference type="Proteomes" id="UP000535937"/>
    </source>
</evidence>